<proteinExistence type="predicted"/>
<dbReference type="AlphaFoldDB" id="A0A0F9NUX3"/>
<comment type="caution">
    <text evidence="1">The sequence shown here is derived from an EMBL/GenBank/DDBJ whole genome shotgun (WGS) entry which is preliminary data.</text>
</comment>
<protein>
    <submittedName>
        <fullName evidence="1">Uncharacterized protein</fullName>
    </submittedName>
</protein>
<sequence>MAVIPSAAGAGITRAAAAIFDAIQAEKNREVQRSRISIEDRTAKLRQFTTLSGMLDKGTTLGDLGASGMQLFSDAFQVPAEGLEGLDLSRQTLSTAMNAALLDMFEEGGEEALQGLLTPAMRAMLQLEPDVDVAAERGLTARMGVQSLNAILSDPVMRREHVLRTLGQNPIRIRFPGDDQEFEFDSPTAANIYASFKAAQDETTRQIDLKKSERQDALIKEIQNAVDAGGQFAVSSAAIIGDIFPAFNAAIEQGSDDPILDFLASDASEGEKIAMKFLTGSSEIGTRAALVGLPRPVQQYMLLRESFAQTMDKSEVDAMMEAVLPILDPVEFGAVQRRGLFLRKQIVFPGLEGEEEERDEFIPRREERFPNRSSTRNAPREDRVQVAKEILESGEMTRDDLIKAVGLDVVEEAEEVVKLVPSEDGIPSRGFDPAVVPGDLKPDVERLNQLLRTLERTNGLTARANLTRVIDRTRARIEKRLGRTGG</sequence>
<name>A0A0F9NUX3_9ZZZZ</name>
<gene>
    <name evidence="1" type="ORF">LCGC14_0906790</name>
</gene>
<reference evidence="1" key="1">
    <citation type="journal article" date="2015" name="Nature">
        <title>Complex archaea that bridge the gap between prokaryotes and eukaryotes.</title>
        <authorList>
            <person name="Spang A."/>
            <person name="Saw J.H."/>
            <person name="Jorgensen S.L."/>
            <person name="Zaremba-Niedzwiedzka K."/>
            <person name="Martijn J."/>
            <person name="Lind A.E."/>
            <person name="van Eijk R."/>
            <person name="Schleper C."/>
            <person name="Guy L."/>
            <person name="Ettema T.J."/>
        </authorList>
    </citation>
    <scope>NUCLEOTIDE SEQUENCE</scope>
</reference>
<accession>A0A0F9NUX3</accession>
<dbReference type="EMBL" id="LAZR01002990">
    <property type="protein sequence ID" value="KKN23265.1"/>
    <property type="molecule type" value="Genomic_DNA"/>
</dbReference>
<evidence type="ECO:0000313" key="1">
    <source>
        <dbReference type="EMBL" id="KKN23265.1"/>
    </source>
</evidence>
<organism evidence="1">
    <name type="scientific">marine sediment metagenome</name>
    <dbReference type="NCBI Taxonomy" id="412755"/>
    <lineage>
        <taxon>unclassified sequences</taxon>
        <taxon>metagenomes</taxon>
        <taxon>ecological metagenomes</taxon>
    </lineage>
</organism>